<organism evidence="2 3">
    <name type="scientific">Fimbriiglobus ruber</name>
    <dbReference type="NCBI Taxonomy" id="1908690"/>
    <lineage>
        <taxon>Bacteria</taxon>
        <taxon>Pseudomonadati</taxon>
        <taxon>Planctomycetota</taxon>
        <taxon>Planctomycetia</taxon>
        <taxon>Gemmatales</taxon>
        <taxon>Gemmataceae</taxon>
        <taxon>Fimbriiglobus</taxon>
    </lineage>
</organism>
<dbReference type="RefSeq" id="WP_143392818.1">
    <property type="nucleotide sequence ID" value="NZ_NIDE01000001.1"/>
</dbReference>
<dbReference type="EMBL" id="NIDE01000001">
    <property type="protein sequence ID" value="OWK47021.1"/>
    <property type="molecule type" value="Genomic_DNA"/>
</dbReference>
<name>A0A225E093_9BACT</name>
<keyword evidence="3" id="KW-1185">Reference proteome</keyword>
<dbReference type="AlphaFoldDB" id="A0A225E093"/>
<sequence>MLTCERAVERLSLSLDGSLPLVEKAQLHLHLLACGHCRRFRRQVLVLDTAFRTDATGPVVPDDVRLPEDARQRITSELGRQVVDDS</sequence>
<evidence type="ECO:0000313" key="3">
    <source>
        <dbReference type="Proteomes" id="UP000214646"/>
    </source>
</evidence>
<reference evidence="3" key="1">
    <citation type="submission" date="2017-06" db="EMBL/GenBank/DDBJ databases">
        <title>Genome analysis of Fimbriiglobus ruber SP5, the first member of the order Planctomycetales with confirmed chitinolytic capability.</title>
        <authorList>
            <person name="Ravin N.V."/>
            <person name="Rakitin A.L."/>
            <person name="Ivanova A.A."/>
            <person name="Beletsky A.V."/>
            <person name="Kulichevskaya I.S."/>
            <person name="Mardanov A.V."/>
            <person name="Dedysh S.N."/>
        </authorList>
    </citation>
    <scope>NUCLEOTIDE SEQUENCE [LARGE SCALE GENOMIC DNA]</scope>
    <source>
        <strain evidence="3">SP5</strain>
    </source>
</reference>
<dbReference type="InterPro" id="IPR027383">
    <property type="entry name" value="Znf_put"/>
</dbReference>
<accession>A0A225E093</accession>
<dbReference type="Pfam" id="PF13490">
    <property type="entry name" value="zf-HC2"/>
    <property type="match status" value="1"/>
</dbReference>
<dbReference type="OrthoDB" id="289861at2"/>
<evidence type="ECO:0000259" key="1">
    <source>
        <dbReference type="Pfam" id="PF13490"/>
    </source>
</evidence>
<comment type="caution">
    <text evidence="2">The sequence shown here is derived from an EMBL/GenBank/DDBJ whole genome shotgun (WGS) entry which is preliminary data.</text>
</comment>
<dbReference type="Proteomes" id="UP000214646">
    <property type="component" value="Unassembled WGS sequence"/>
</dbReference>
<proteinExistence type="predicted"/>
<protein>
    <recommendedName>
        <fullName evidence="1">Putative zinc-finger domain-containing protein</fullName>
    </recommendedName>
</protein>
<gene>
    <name evidence="2" type="ORF">FRUB_00720</name>
</gene>
<evidence type="ECO:0000313" key="2">
    <source>
        <dbReference type="EMBL" id="OWK47021.1"/>
    </source>
</evidence>
<feature type="domain" description="Putative zinc-finger" evidence="1">
    <location>
        <begin position="4"/>
        <end position="38"/>
    </location>
</feature>